<dbReference type="AlphaFoldDB" id="A0A6B3SMR6"/>
<accession>A0A6B3SMR6</accession>
<protein>
    <submittedName>
        <fullName evidence="3">DUF2076 family protein</fullName>
    </submittedName>
</protein>
<reference evidence="3 4" key="1">
    <citation type="submission" date="2020-02" db="EMBL/GenBank/DDBJ databases">
        <authorList>
            <person name="Kim M.K."/>
        </authorList>
    </citation>
    <scope>NUCLEOTIDE SEQUENCE [LARGE SCALE GENOMIC DNA]</scope>
    <source>
        <strain evidence="3 4">17J57-3</strain>
    </source>
</reference>
<evidence type="ECO:0000313" key="3">
    <source>
        <dbReference type="EMBL" id="NEX60006.1"/>
    </source>
</evidence>
<dbReference type="EMBL" id="JAAIVB010000010">
    <property type="protein sequence ID" value="NEX60006.1"/>
    <property type="molecule type" value="Genomic_DNA"/>
</dbReference>
<dbReference type="Proteomes" id="UP000482155">
    <property type="component" value="Unassembled WGS sequence"/>
</dbReference>
<proteinExistence type="predicted"/>
<dbReference type="InterPro" id="IPR018648">
    <property type="entry name" value="DUF2076"/>
</dbReference>
<dbReference type="Pfam" id="PF09849">
    <property type="entry name" value="DUF2076"/>
    <property type="match status" value="1"/>
</dbReference>
<evidence type="ECO:0000256" key="1">
    <source>
        <dbReference type="SAM" id="Coils"/>
    </source>
</evidence>
<dbReference type="RefSeq" id="WP_163960502.1">
    <property type="nucleotide sequence ID" value="NZ_JAAIVB010000010.1"/>
</dbReference>
<feature type="region of interest" description="Disordered" evidence="2">
    <location>
        <begin position="172"/>
        <end position="256"/>
    </location>
</feature>
<keyword evidence="1" id="KW-0175">Coiled coil</keyword>
<keyword evidence="4" id="KW-1185">Reference proteome</keyword>
<feature type="coiled-coil region" evidence="1">
    <location>
        <begin position="2"/>
        <end position="77"/>
    </location>
</feature>
<organism evidence="3 4">
    <name type="scientific">Noviherbaspirillum galbum</name>
    <dbReference type="NCBI Taxonomy" id="2709383"/>
    <lineage>
        <taxon>Bacteria</taxon>
        <taxon>Pseudomonadati</taxon>
        <taxon>Pseudomonadota</taxon>
        <taxon>Betaproteobacteria</taxon>
        <taxon>Burkholderiales</taxon>
        <taxon>Oxalobacteraceae</taxon>
        <taxon>Noviherbaspirillum</taxon>
    </lineage>
</organism>
<evidence type="ECO:0000313" key="4">
    <source>
        <dbReference type="Proteomes" id="UP000482155"/>
    </source>
</evidence>
<comment type="caution">
    <text evidence="3">The sequence shown here is derived from an EMBL/GenBank/DDBJ whole genome shotgun (WGS) entry which is preliminary data.</text>
</comment>
<sequence>MNDQERMALRNFLEELQRARLQNKDGEADAWINQAVRSQPDAAYLLVQRALLQEQALNAAQQRIAALEQQLNSGASQPSGSGGFLDQSAQWGRSGQAFARNDAVAGSQQPMPARYGQAAYPQAGYAGLPAARPGLMGGGMGSFLGSMAGVAAGVAAGSFLYNGISNLMHHEGHHASGDPGRMGDFPESQSSSQFLDDGGTRGQESNSSGGGGDMAREAGLDDIGVGGNDNLLGDGGDLGASGDLGDSGDSGGGDYA</sequence>
<gene>
    <name evidence="3" type="ORF">G3574_02845</name>
</gene>
<name>A0A6B3SMR6_9BURK</name>
<evidence type="ECO:0000256" key="2">
    <source>
        <dbReference type="SAM" id="MobiDB-lite"/>
    </source>
</evidence>